<dbReference type="RefSeq" id="WP_163964197.1">
    <property type="nucleotide sequence ID" value="NZ_JAAIVB010000045.1"/>
</dbReference>
<sequence>MHSLTKFTAILALATIPLTSIAAERGSLDEAKALVQKAKAYLKANGPEKSYAAFSDPKGSFVDRDLYIYVYDKELKNLAHGGNQKLIGKNLSDMRDADGNYFNQGLLKAAMSGGGTYTFKFLNPSTQQIEKKTGYAEMVGDVMVGSGAYAGN</sequence>
<evidence type="ECO:0000256" key="3">
    <source>
        <dbReference type="ARBA" id="ARBA00022692"/>
    </source>
</evidence>
<dbReference type="Proteomes" id="UP000482155">
    <property type="component" value="Unassembled WGS sequence"/>
</dbReference>
<evidence type="ECO:0000313" key="8">
    <source>
        <dbReference type="EMBL" id="NEX62213.1"/>
    </source>
</evidence>
<keyword evidence="2" id="KW-1003">Cell membrane</keyword>
<evidence type="ECO:0000259" key="7">
    <source>
        <dbReference type="SMART" id="SM01049"/>
    </source>
</evidence>
<keyword evidence="8" id="KW-0418">Kinase</keyword>
<comment type="subcellular location">
    <subcellularLocation>
        <location evidence="1">Cell membrane</location>
        <topology evidence="1">Multi-pass membrane protein</topology>
    </subcellularLocation>
</comment>
<keyword evidence="9" id="KW-1185">Reference proteome</keyword>
<name>A0A6B3SN76_9BURK</name>
<keyword evidence="5" id="KW-0472">Membrane</keyword>
<keyword evidence="3" id="KW-0812">Transmembrane</keyword>
<reference evidence="8 9" key="1">
    <citation type="submission" date="2020-02" db="EMBL/GenBank/DDBJ databases">
        <authorList>
            <person name="Kim M.K."/>
        </authorList>
    </citation>
    <scope>NUCLEOTIDE SEQUENCE [LARGE SCALE GENOMIC DNA]</scope>
    <source>
        <strain evidence="8 9">17J57-3</strain>
    </source>
</reference>
<evidence type="ECO:0000256" key="1">
    <source>
        <dbReference type="ARBA" id="ARBA00004651"/>
    </source>
</evidence>
<dbReference type="SMART" id="SM01049">
    <property type="entry name" value="Cache_2"/>
    <property type="match status" value="1"/>
</dbReference>
<proteinExistence type="predicted"/>
<feature type="signal peptide" evidence="6">
    <location>
        <begin position="1"/>
        <end position="22"/>
    </location>
</feature>
<protein>
    <submittedName>
        <fullName evidence="8">Histidine kinase</fullName>
    </submittedName>
</protein>
<keyword evidence="6" id="KW-0732">Signal</keyword>
<evidence type="ECO:0000256" key="6">
    <source>
        <dbReference type="SAM" id="SignalP"/>
    </source>
</evidence>
<organism evidence="8 9">
    <name type="scientific">Noviherbaspirillum galbum</name>
    <dbReference type="NCBI Taxonomy" id="2709383"/>
    <lineage>
        <taxon>Bacteria</taxon>
        <taxon>Pseudomonadati</taxon>
        <taxon>Pseudomonadota</taxon>
        <taxon>Betaproteobacteria</taxon>
        <taxon>Burkholderiales</taxon>
        <taxon>Oxalobacteraceae</taxon>
        <taxon>Noviherbaspirillum</taxon>
    </lineage>
</organism>
<comment type="caution">
    <text evidence="8">The sequence shown here is derived from an EMBL/GenBank/DDBJ whole genome shotgun (WGS) entry which is preliminary data.</text>
</comment>
<evidence type="ECO:0000256" key="4">
    <source>
        <dbReference type="ARBA" id="ARBA00022989"/>
    </source>
</evidence>
<dbReference type="Pfam" id="PF17200">
    <property type="entry name" value="sCache_2"/>
    <property type="match status" value="1"/>
</dbReference>
<feature type="chain" id="PRO_5025398370" evidence="6">
    <location>
        <begin position="23"/>
        <end position="152"/>
    </location>
</feature>
<feature type="domain" description="Single Cache" evidence="7">
    <location>
        <begin position="25"/>
        <end position="104"/>
    </location>
</feature>
<dbReference type="GO" id="GO:0005886">
    <property type="term" value="C:plasma membrane"/>
    <property type="evidence" value="ECO:0007669"/>
    <property type="project" value="UniProtKB-SubCell"/>
</dbReference>
<evidence type="ECO:0000256" key="5">
    <source>
        <dbReference type="ARBA" id="ARBA00023136"/>
    </source>
</evidence>
<gene>
    <name evidence="8" type="ORF">G3574_14085</name>
</gene>
<evidence type="ECO:0000256" key="2">
    <source>
        <dbReference type="ARBA" id="ARBA00022475"/>
    </source>
</evidence>
<dbReference type="EMBL" id="JAAIVB010000045">
    <property type="protein sequence ID" value="NEX62213.1"/>
    <property type="molecule type" value="Genomic_DNA"/>
</dbReference>
<dbReference type="GO" id="GO:0016301">
    <property type="term" value="F:kinase activity"/>
    <property type="evidence" value="ECO:0007669"/>
    <property type="project" value="UniProtKB-KW"/>
</dbReference>
<keyword evidence="4" id="KW-1133">Transmembrane helix</keyword>
<dbReference type="AlphaFoldDB" id="A0A6B3SN76"/>
<keyword evidence="8" id="KW-0808">Transferase</keyword>
<dbReference type="Gene3D" id="3.30.450.20">
    <property type="entry name" value="PAS domain"/>
    <property type="match status" value="1"/>
</dbReference>
<accession>A0A6B3SN76</accession>
<dbReference type="InterPro" id="IPR033480">
    <property type="entry name" value="sCache_2"/>
</dbReference>
<evidence type="ECO:0000313" key="9">
    <source>
        <dbReference type="Proteomes" id="UP000482155"/>
    </source>
</evidence>